<comment type="similarity">
    <text evidence="2">Belongs to the Mediator complex subunit 17 family.</text>
</comment>
<sequence length="414" mass="45586">MAVSTPGCEGFTIDLFDNSVSDPTTIFHSPFISIVRIDHDSAGMLAVQMPSKSSRSIRFGFLGAPSVCKSRRQMKYSTNEQSITETKKKSGREDEVDKFTHEAHSTLREVHQAIFDEQVFDLVNCEAFKPSPGVDVTGIRENYLQIGIGQDASVYLSLVPTDQDADPTVGSICSQNLEDADIRLDTLKGIVVAKEAASSFEKLPGYPNSLSCEIYLQQIFRDNIFVRAKIFSKKVLNQLENLAKGVPYLHLISHPTWHSRSSSWSLSVKVPHFTLHAGCRTRPSDIQSSKKVIRSQFLTKVIIIDDCIYVEGESAPNVSGLFKGNSDDVCSMNNYDSNLADVPVILLQQIGSQVVRIEASPNKNAPESSPSNSNHIGGNLSPLEDQHTLAEQISDTQELSSFVDFGISNGDIRK</sequence>
<feature type="compositionally biased region" description="Basic and acidic residues" evidence="6">
    <location>
        <begin position="85"/>
        <end position="95"/>
    </location>
</feature>
<keyword evidence="4" id="KW-0804">Transcription</keyword>
<evidence type="ECO:0000313" key="7">
    <source>
        <dbReference type="EMBL" id="KAF6138845.1"/>
    </source>
</evidence>
<keyword evidence="8" id="KW-1185">Reference proteome</keyword>
<reference evidence="7 8" key="1">
    <citation type="journal article" date="2020" name="IScience">
        <title>Genome Sequencing of the Endangered Kingdonia uniflora (Circaeasteraceae, Ranunculales) Reveals Potential Mechanisms of Evolutionary Specialization.</title>
        <authorList>
            <person name="Sun Y."/>
            <person name="Deng T."/>
            <person name="Zhang A."/>
            <person name="Moore M.J."/>
            <person name="Landis J.B."/>
            <person name="Lin N."/>
            <person name="Zhang H."/>
            <person name="Zhang X."/>
            <person name="Huang J."/>
            <person name="Zhang X."/>
            <person name="Sun H."/>
            <person name="Wang H."/>
        </authorList>
    </citation>
    <scope>NUCLEOTIDE SEQUENCE [LARGE SCALE GENOMIC DNA]</scope>
    <source>
        <strain evidence="7">TB1705</strain>
        <tissue evidence="7">Leaf</tissue>
    </source>
</reference>
<feature type="compositionally biased region" description="Polar residues" evidence="6">
    <location>
        <begin position="361"/>
        <end position="376"/>
    </location>
</feature>
<keyword evidence="5" id="KW-0539">Nucleus</keyword>
<feature type="region of interest" description="Disordered" evidence="6">
    <location>
        <begin position="359"/>
        <end position="387"/>
    </location>
</feature>
<keyword evidence="3" id="KW-0805">Transcription regulation</keyword>
<proteinExistence type="inferred from homology"/>
<name>A0A7J7L863_9MAGN</name>
<protein>
    <submittedName>
        <fullName evidence="7">Uncharacterized protein</fullName>
    </submittedName>
</protein>
<dbReference type="GO" id="GO:0016592">
    <property type="term" value="C:mediator complex"/>
    <property type="evidence" value="ECO:0007669"/>
    <property type="project" value="InterPro"/>
</dbReference>
<dbReference type="PANTHER" id="PTHR13114:SF7">
    <property type="entry name" value="MEDIATOR OF RNA POLYMERASE II TRANSCRIPTION SUBUNIT 17"/>
    <property type="match status" value="1"/>
</dbReference>
<evidence type="ECO:0000256" key="3">
    <source>
        <dbReference type="ARBA" id="ARBA00023015"/>
    </source>
</evidence>
<evidence type="ECO:0000256" key="2">
    <source>
        <dbReference type="ARBA" id="ARBA00005635"/>
    </source>
</evidence>
<evidence type="ECO:0000256" key="5">
    <source>
        <dbReference type="ARBA" id="ARBA00023242"/>
    </source>
</evidence>
<dbReference type="AlphaFoldDB" id="A0A7J7L863"/>
<feature type="compositionally biased region" description="Polar residues" evidence="6">
    <location>
        <begin position="75"/>
        <end position="84"/>
    </location>
</feature>
<dbReference type="PANTHER" id="PTHR13114">
    <property type="entry name" value="MEDIATOR OF RNA POLYMERASE II TRANSCRIPTION SUBUNIT 17"/>
    <property type="match status" value="1"/>
</dbReference>
<dbReference type="OrthoDB" id="2020583at2759"/>
<gene>
    <name evidence="7" type="ORF">GIB67_018576</name>
</gene>
<organism evidence="7 8">
    <name type="scientific">Kingdonia uniflora</name>
    <dbReference type="NCBI Taxonomy" id="39325"/>
    <lineage>
        <taxon>Eukaryota</taxon>
        <taxon>Viridiplantae</taxon>
        <taxon>Streptophyta</taxon>
        <taxon>Embryophyta</taxon>
        <taxon>Tracheophyta</taxon>
        <taxon>Spermatophyta</taxon>
        <taxon>Magnoliopsida</taxon>
        <taxon>Ranunculales</taxon>
        <taxon>Circaeasteraceae</taxon>
        <taxon>Kingdonia</taxon>
    </lineage>
</organism>
<comment type="caution">
    <text evidence="7">The sequence shown here is derived from an EMBL/GenBank/DDBJ whole genome shotgun (WGS) entry which is preliminary data.</text>
</comment>
<evidence type="ECO:0000256" key="6">
    <source>
        <dbReference type="SAM" id="MobiDB-lite"/>
    </source>
</evidence>
<evidence type="ECO:0000313" key="8">
    <source>
        <dbReference type="Proteomes" id="UP000541444"/>
    </source>
</evidence>
<evidence type="ECO:0000256" key="4">
    <source>
        <dbReference type="ARBA" id="ARBA00023163"/>
    </source>
</evidence>
<dbReference type="EMBL" id="JACGCM010002538">
    <property type="protein sequence ID" value="KAF6138845.1"/>
    <property type="molecule type" value="Genomic_DNA"/>
</dbReference>
<comment type="subcellular location">
    <subcellularLocation>
        <location evidence="1">Nucleus</location>
    </subcellularLocation>
</comment>
<dbReference type="InterPro" id="IPR019313">
    <property type="entry name" value="Mediator_Med17"/>
</dbReference>
<dbReference type="GO" id="GO:0003712">
    <property type="term" value="F:transcription coregulator activity"/>
    <property type="evidence" value="ECO:0007669"/>
    <property type="project" value="InterPro"/>
</dbReference>
<evidence type="ECO:0000256" key="1">
    <source>
        <dbReference type="ARBA" id="ARBA00004123"/>
    </source>
</evidence>
<dbReference type="Proteomes" id="UP000541444">
    <property type="component" value="Unassembled WGS sequence"/>
</dbReference>
<feature type="region of interest" description="Disordered" evidence="6">
    <location>
        <begin position="73"/>
        <end position="95"/>
    </location>
</feature>
<dbReference type="GO" id="GO:0006357">
    <property type="term" value="P:regulation of transcription by RNA polymerase II"/>
    <property type="evidence" value="ECO:0007669"/>
    <property type="project" value="InterPro"/>
</dbReference>
<dbReference type="GO" id="GO:0070847">
    <property type="term" value="C:core mediator complex"/>
    <property type="evidence" value="ECO:0007669"/>
    <property type="project" value="TreeGrafter"/>
</dbReference>
<accession>A0A7J7L863</accession>